<proteinExistence type="predicted"/>
<reference evidence="2 3" key="1">
    <citation type="journal article" date="2017" name="Genome Announc.">
        <title>Draft Genome Sequence of Romboutsia weinsteinii sp. nov. Strain CCRI-19649(T) Isolated from Surface Water.</title>
        <authorList>
            <person name="Maheux A.F."/>
            <person name="Boudreau D.K."/>
            <person name="Berube E."/>
            <person name="Boissinot M."/>
            <person name="Cantin P."/>
            <person name="Raymond F."/>
            <person name="Corbeil J."/>
            <person name="Omar R.F."/>
            <person name="Bergeron M.G."/>
        </authorList>
    </citation>
    <scope>NUCLEOTIDE SEQUENCE [LARGE SCALE GENOMIC DNA]</scope>
    <source>
        <strain evidence="2 3">CCRI-19649</strain>
    </source>
</reference>
<evidence type="ECO:0000313" key="3">
    <source>
        <dbReference type="Proteomes" id="UP000215694"/>
    </source>
</evidence>
<dbReference type="Pfam" id="PF19842">
    <property type="entry name" value="YqeC"/>
    <property type="match status" value="1"/>
</dbReference>
<accession>A0A371J5D2</accession>
<dbReference type="InterPro" id="IPR017587">
    <property type="entry name" value="YqeC"/>
</dbReference>
<dbReference type="NCBIfam" id="TIGR03172">
    <property type="entry name" value="selenium cofactor biosynthesis protein YqeC"/>
    <property type="match status" value="1"/>
</dbReference>
<dbReference type="Proteomes" id="UP000215694">
    <property type="component" value="Unassembled WGS sequence"/>
</dbReference>
<name>A0A371J5D2_9FIRM</name>
<organism evidence="2 3">
    <name type="scientific">Romboutsia weinsteinii</name>
    <dbReference type="NCBI Taxonomy" id="2020949"/>
    <lineage>
        <taxon>Bacteria</taxon>
        <taxon>Bacillati</taxon>
        <taxon>Bacillota</taxon>
        <taxon>Clostridia</taxon>
        <taxon>Peptostreptococcales</taxon>
        <taxon>Peptostreptococcaceae</taxon>
        <taxon>Romboutsia</taxon>
    </lineage>
</organism>
<gene>
    <name evidence="2" type="primary">yqeC</name>
    <name evidence="2" type="ORF">CHL78_006770</name>
</gene>
<dbReference type="OrthoDB" id="368187at2"/>
<keyword evidence="3" id="KW-1185">Reference proteome</keyword>
<sequence>MILGEMLDIKVNDIITVVGAGGKTSFINYFANYYKDRFKVLLTTTTKVYVPDKVDFNHMYMLNNLENFNIEVQDGITVCGKFINNENKIIGLNLDDLNTIVSDFELILIEGDGSKKKKLKGWDEYEPVVYRKSTMTVGIIDISSHGMDINQDNIHRLSKFKEITNNRCGKVDLIHLKKIILNKKGLFKNASGKKILFINKVEDDNTEKLAKELVKLLGEEKHDITIYFGSIHKNFYKYV</sequence>
<dbReference type="EMBL" id="NOJY02000009">
    <property type="protein sequence ID" value="RDY28000.1"/>
    <property type="molecule type" value="Genomic_DNA"/>
</dbReference>
<feature type="domain" description="Guanylate kinase-like" evidence="1">
    <location>
        <begin position="12"/>
        <end position="218"/>
    </location>
</feature>
<evidence type="ECO:0000313" key="2">
    <source>
        <dbReference type="EMBL" id="RDY28000.1"/>
    </source>
</evidence>
<evidence type="ECO:0000259" key="1">
    <source>
        <dbReference type="PROSITE" id="PS50052"/>
    </source>
</evidence>
<comment type="caution">
    <text evidence="2">The sequence shown here is derived from an EMBL/GenBank/DDBJ whole genome shotgun (WGS) entry which is preliminary data.</text>
</comment>
<dbReference type="AlphaFoldDB" id="A0A371J5D2"/>
<dbReference type="PROSITE" id="PS50052">
    <property type="entry name" value="GUANYLATE_KINASE_2"/>
    <property type="match status" value="1"/>
</dbReference>
<dbReference type="RefSeq" id="WP_094369644.1">
    <property type="nucleotide sequence ID" value="NZ_NOJY02000009.1"/>
</dbReference>
<protein>
    <submittedName>
        <fullName evidence="2">Putative selenium-dependent hydroxylase accessory protein YqeC</fullName>
    </submittedName>
</protein>
<dbReference type="InterPro" id="IPR008144">
    <property type="entry name" value="Guanylate_kin-like_dom"/>
</dbReference>